<dbReference type="PANTHER" id="PTHR45873:SF1">
    <property type="entry name" value="DNA POLYMERASE ETA"/>
    <property type="match status" value="1"/>
</dbReference>
<dbReference type="GO" id="GO:0009314">
    <property type="term" value="P:response to radiation"/>
    <property type="evidence" value="ECO:0007669"/>
    <property type="project" value="TreeGrafter"/>
</dbReference>
<dbReference type="GO" id="GO:0035861">
    <property type="term" value="C:site of double-strand break"/>
    <property type="evidence" value="ECO:0007669"/>
    <property type="project" value="TreeGrafter"/>
</dbReference>
<comment type="caution">
    <text evidence="13">The sequence shown here is derived from an EMBL/GenBank/DDBJ whole genome shotgun (WGS) entry which is preliminary data.</text>
</comment>
<keyword evidence="2" id="KW-0808">Transferase</keyword>
<feature type="compositionally biased region" description="Low complexity" evidence="9">
    <location>
        <begin position="474"/>
        <end position="489"/>
    </location>
</feature>
<keyword evidence="5" id="KW-0863">Zinc-finger</keyword>
<dbReference type="SUPFAM" id="SSF56672">
    <property type="entry name" value="DNA/RNA polymerases"/>
    <property type="match status" value="1"/>
</dbReference>
<protein>
    <recommendedName>
        <fullName evidence="15">DNA polymerase eta</fullName>
    </recommendedName>
</protein>
<dbReference type="Pfam" id="PF00817">
    <property type="entry name" value="IMS"/>
    <property type="match status" value="1"/>
</dbReference>
<keyword evidence="10" id="KW-1133">Transmembrane helix</keyword>
<dbReference type="Gene3D" id="3.30.70.270">
    <property type="match status" value="1"/>
</dbReference>
<dbReference type="GO" id="GO:0003887">
    <property type="term" value="F:DNA-directed DNA polymerase activity"/>
    <property type="evidence" value="ECO:0007669"/>
    <property type="project" value="TreeGrafter"/>
</dbReference>
<dbReference type="InterPro" id="IPR043502">
    <property type="entry name" value="DNA/RNA_pol_sf"/>
</dbReference>
<sequence length="540" mass="57567">MCVYMCVHVCVYAYVCVCMFVYVCMCVCLYVCAEDQRVRGVREWLGTLSSGGGVRAELQLAIGALIVEEMRAAVEQHTGYRCSAGISHNKVLAKLACGLNKPNRQTILPLGSVPLLFSSLPVSKIRSLGGKLGASITETLEVENIGELTRFSQAQLGQHFGEKTGQWLFDLCRGIEFEPNGRVAKLLTVGVRQMGDRRASSFSRCCALSRYETAKIASDAFAIIKSLNTAGNHQAAWSPALTLLHLSASKFSEAPTSLAGGITAFLTSEASVRSPAFPGSPKDPTPKRPGPLHALFQKAAEKRVGAKEPAPKNSASSSKENGGPPEPAPTPAPAPAPAPALKPAASPLKPGITSFFQRKKLENTLQTLQSSNTLPLGDGEEDCGIARANGETGAGFCPAEAERSPALESEIPTLQEEEEHCDPEQPPSLPPERGVHEDACAQDVLRCERCGQEVSAWDMPEHTDYHFALDLQKSFSSSPSPSSSSSSGSTLGALPRSSFSAGTPLSLRGKTKPKHQSGPQPKRPKPQGPSSTLDAFFKRN</sequence>
<dbReference type="InterPro" id="IPR036775">
    <property type="entry name" value="DNA_pol_Y-fam_lit_finger_sf"/>
</dbReference>
<name>A0A8T2N3V4_9TELE</name>
<comment type="subcellular location">
    <subcellularLocation>
        <location evidence="1">Nucleus</location>
    </subcellularLocation>
</comment>
<accession>A0A8T2N3V4</accession>
<dbReference type="Pfam" id="PF21704">
    <property type="entry name" value="POLH-Rev1_HhH"/>
    <property type="match status" value="1"/>
</dbReference>
<dbReference type="AlphaFoldDB" id="A0A8T2N3V4"/>
<feature type="domain" description="UBZ3-type" evidence="12">
    <location>
        <begin position="440"/>
        <end position="474"/>
    </location>
</feature>
<evidence type="ECO:0000256" key="3">
    <source>
        <dbReference type="ARBA" id="ARBA00022723"/>
    </source>
</evidence>
<evidence type="ECO:0000256" key="6">
    <source>
        <dbReference type="ARBA" id="ARBA00022833"/>
    </source>
</evidence>
<evidence type="ECO:0000256" key="5">
    <source>
        <dbReference type="ARBA" id="ARBA00022771"/>
    </source>
</evidence>
<dbReference type="OrthoDB" id="5723at2759"/>
<dbReference type="FunFam" id="1.10.150.20:FF:000014">
    <property type="entry name" value="Polymerase (DNA directed), eta"/>
    <property type="match status" value="1"/>
</dbReference>
<dbReference type="Proteomes" id="UP000824540">
    <property type="component" value="Unassembled WGS sequence"/>
</dbReference>
<dbReference type="GO" id="GO:0005657">
    <property type="term" value="C:replication fork"/>
    <property type="evidence" value="ECO:0007669"/>
    <property type="project" value="TreeGrafter"/>
</dbReference>
<dbReference type="InterPro" id="IPR001126">
    <property type="entry name" value="UmuC"/>
</dbReference>
<evidence type="ECO:0000259" key="12">
    <source>
        <dbReference type="PROSITE" id="PS51907"/>
    </source>
</evidence>
<dbReference type="GO" id="GO:0003684">
    <property type="term" value="F:damaged DNA binding"/>
    <property type="evidence" value="ECO:0007669"/>
    <property type="project" value="InterPro"/>
</dbReference>
<feature type="region of interest" description="Disordered" evidence="9">
    <location>
        <begin position="412"/>
        <end position="437"/>
    </location>
</feature>
<dbReference type="Pfam" id="PF18439">
    <property type="entry name" value="zf_UBZ"/>
    <property type="match status" value="1"/>
</dbReference>
<dbReference type="PANTHER" id="PTHR45873">
    <property type="entry name" value="DNA POLYMERASE ETA"/>
    <property type="match status" value="1"/>
</dbReference>
<evidence type="ECO:0000259" key="11">
    <source>
        <dbReference type="PROSITE" id="PS50173"/>
    </source>
</evidence>
<feature type="region of interest" description="Disordered" evidence="9">
    <location>
        <begin position="272"/>
        <end position="350"/>
    </location>
</feature>
<dbReference type="SUPFAM" id="SSF100879">
    <property type="entry name" value="Lesion bypass DNA polymerase (Y-family), little finger domain"/>
    <property type="match status" value="1"/>
</dbReference>
<keyword evidence="8" id="KW-0539">Nucleus</keyword>
<keyword evidence="14" id="KW-1185">Reference proteome</keyword>
<dbReference type="InterPro" id="IPR041298">
    <property type="entry name" value="UBZ3"/>
</dbReference>
<evidence type="ECO:0008006" key="15">
    <source>
        <dbReference type="Google" id="ProtNLM"/>
    </source>
</evidence>
<keyword evidence="10" id="KW-0812">Transmembrane</keyword>
<keyword evidence="10" id="KW-0472">Membrane</keyword>
<evidence type="ECO:0000313" key="14">
    <source>
        <dbReference type="Proteomes" id="UP000824540"/>
    </source>
</evidence>
<keyword evidence="3" id="KW-0479">Metal-binding</keyword>
<feature type="compositionally biased region" description="Pro residues" evidence="9">
    <location>
        <begin position="324"/>
        <end position="340"/>
    </location>
</feature>
<keyword evidence="4" id="KW-0227">DNA damage</keyword>
<dbReference type="InterPro" id="IPR043128">
    <property type="entry name" value="Rev_trsase/Diguanyl_cyclase"/>
</dbReference>
<evidence type="ECO:0000313" key="13">
    <source>
        <dbReference type="EMBL" id="KAG9334883.1"/>
    </source>
</evidence>
<evidence type="ECO:0000256" key="8">
    <source>
        <dbReference type="ARBA" id="ARBA00023242"/>
    </source>
</evidence>
<evidence type="ECO:0000256" key="7">
    <source>
        <dbReference type="ARBA" id="ARBA00023204"/>
    </source>
</evidence>
<feature type="compositionally biased region" description="Low complexity" evidence="9">
    <location>
        <begin position="341"/>
        <end position="350"/>
    </location>
</feature>
<gene>
    <name evidence="13" type="ORF">JZ751_006363</name>
</gene>
<keyword evidence="7" id="KW-0234">DNA repair</keyword>
<dbReference type="PROSITE" id="PS51907">
    <property type="entry name" value="ZF_UBZ3"/>
    <property type="match status" value="1"/>
</dbReference>
<feature type="region of interest" description="Disordered" evidence="9">
    <location>
        <begin position="473"/>
        <end position="540"/>
    </location>
</feature>
<evidence type="ECO:0000256" key="2">
    <source>
        <dbReference type="ARBA" id="ARBA00022679"/>
    </source>
</evidence>
<evidence type="ECO:0000256" key="9">
    <source>
        <dbReference type="SAM" id="MobiDB-lite"/>
    </source>
</evidence>
<dbReference type="GO" id="GO:0008270">
    <property type="term" value="F:zinc ion binding"/>
    <property type="evidence" value="ECO:0007669"/>
    <property type="project" value="UniProtKB-KW"/>
</dbReference>
<feature type="compositionally biased region" description="Basic and acidic residues" evidence="9">
    <location>
        <begin position="299"/>
        <end position="310"/>
    </location>
</feature>
<dbReference type="Gene3D" id="1.10.150.20">
    <property type="entry name" value="5' to 3' exonuclease, C-terminal subdomain"/>
    <property type="match status" value="1"/>
</dbReference>
<dbReference type="InterPro" id="IPR052230">
    <property type="entry name" value="DNA_polymerase_eta"/>
</dbReference>
<dbReference type="GO" id="GO:0005634">
    <property type="term" value="C:nucleus"/>
    <property type="evidence" value="ECO:0007669"/>
    <property type="project" value="UniProtKB-SubCell"/>
</dbReference>
<keyword evidence="6" id="KW-0862">Zinc</keyword>
<dbReference type="PROSITE" id="PS50173">
    <property type="entry name" value="UMUC"/>
    <property type="match status" value="1"/>
</dbReference>
<organism evidence="13 14">
    <name type="scientific">Albula glossodonta</name>
    <name type="common">roundjaw bonefish</name>
    <dbReference type="NCBI Taxonomy" id="121402"/>
    <lineage>
        <taxon>Eukaryota</taxon>
        <taxon>Metazoa</taxon>
        <taxon>Chordata</taxon>
        <taxon>Craniata</taxon>
        <taxon>Vertebrata</taxon>
        <taxon>Euteleostomi</taxon>
        <taxon>Actinopterygii</taxon>
        <taxon>Neopterygii</taxon>
        <taxon>Teleostei</taxon>
        <taxon>Albuliformes</taxon>
        <taxon>Albulidae</taxon>
        <taxon>Albula</taxon>
    </lineage>
</organism>
<dbReference type="PIRSF" id="PIRSF036603">
    <property type="entry name" value="DPol_eta"/>
    <property type="match status" value="1"/>
</dbReference>
<feature type="transmembrane region" description="Helical" evidence="10">
    <location>
        <begin position="12"/>
        <end position="33"/>
    </location>
</feature>
<dbReference type="GO" id="GO:0042276">
    <property type="term" value="P:error-prone translesion synthesis"/>
    <property type="evidence" value="ECO:0007669"/>
    <property type="project" value="TreeGrafter"/>
</dbReference>
<evidence type="ECO:0000256" key="1">
    <source>
        <dbReference type="ARBA" id="ARBA00004123"/>
    </source>
</evidence>
<evidence type="ECO:0000256" key="10">
    <source>
        <dbReference type="SAM" id="Phobius"/>
    </source>
</evidence>
<dbReference type="EMBL" id="JAFBMS010000135">
    <property type="protein sequence ID" value="KAG9334883.1"/>
    <property type="molecule type" value="Genomic_DNA"/>
</dbReference>
<reference evidence="13" key="1">
    <citation type="thesis" date="2021" institute="BYU ScholarsArchive" country="Provo, UT, USA">
        <title>Applications of and Algorithms for Genome Assembly and Genomic Analyses with an Emphasis on Marine Teleosts.</title>
        <authorList>
            <person name="Pickett B.D."/>
        </authorList>
    </citation>
    <scope>NUCLEOTIDE SEQUENCE</scope>
    <source>
        <strain evidence="13">HI-2016</strain>
    </source>
</reference>
<proteinExistence type="predicted"/>
<evidence type="ECO:0000256" key="4">
    <source>
        <dbReference type="ARBA" id="ARBA00022763"/>
    </source>
</evidence>
<dbReference type="GO" id="GO:0006281">
    <property type="term" value="P:DNA repair"/>
    <property type="evidence" value="ECO:0007669"/>
    <property type="project" value="UniProtKB-KW"/>
</dbReference>
<feature type="domain" description="UmuC" evidence="11">
    <location>
        <begin position="68"/>
        <end position="129"/>
    </location>
</feature>